<dbReference type="PRINTS" id="PR00035">
    <property type="entry name" value="HTHGNTR"/>
</dbReference>
<evidence type="ECO:0000256" key="2">
    <source>
        <dbReference type="ARBA" id="ARBA00023125"/>
    </source>
</evidence>
<reference evidence="6 7" key="1">
    <citation type="journal article" date="2019" name="Int. J. Syst. Evol. Microbiol.">
        <title>The Global Catalogue of Microorganisms (GCM) 10K type strain sequencing project: providing services to taxonomists for standard genome sequencing and annotation.</title>
        <authorList>
            <consortium name="The Broad Institute Genomics Platform"/>
            <consortium name="The Broad Institute Genome Sequencing Center for Infectious Disease"/>
            <person name="Wu L."/>
            <person name="Ma J."/>
        </authorList>
    </citation>
    <scope>NUCLEOTIDE SEQUENCE [LARGE SCALE GENOMIC DNA]</scope>
    <source>
        <strain evidence="6 7">JCM 15478</strain>
    </source>
</reference>
<dbReference type="SMART" id="SM00345">
    <property type="entry name" value="HTH_GNTR"/>
    <property type="match status" value="1"/>
</dbReference>
<name>A0ABN2X612_9ACTN</name>
<feature type="domain" description="HTH gntR-type" evidence="5">
    <location>
        <begin position="35"/>
        <end position="105"/>
    </location>
</feature>
<dbReference type="Pfam" id="PF07729">
    <property type="entry name" value="FCD"/>
    <property type="match status" value="1"/>
</dbReference>
<accession>A0ABN2X612</accession>
<dbReference type="RefSeq" id="WP_344535580.1">
    <property type="nucleotide sequence ID" value="NZ_BAAAPE010000029.1"/>
</dbReference>
<organism evidence="6 7">
    <name type="scientific">Streptomyces albiaxialis</name>
    <dbReference type="NCBI Taxonomy" id="329523"/>
    <lineage>
        <taxon>Bacteria</taxon>
        <taxon>Bacillati</taxon>
        <taxon>Actinomycetota</taxon>
        <taxon>Actinomycetes</taxon>
        <taxon>Kitasatosporales</taxon>
        <taxon>Streptomycetaceae</taxon>
        <taxon>Streptomyces</taxon>
    </lineage>
</organism>
<dbReference type="CDD" id="cd07377">
    <property type="entry name" value="WHTH_GntR"/>
    <property type="match status" value="1"/>
</dbReference>
<evidence type="ECO:0000259" key="5">
    <source>
        <dbReference type="PROSITE" id="PS50949"/>
    </source>
</evidence>
<sequence length="279" mass="29612">MNDGDGDGRGSGGARRGEAGDGAARHLVFAPLRTGGRADEVARRISEAVGLGLIADGEQLPSELALSGALNVSTVTLREALSVLRHKGLVETRRGRGGGSFVRAPVDPSVERLRTLLRDTGAHELREIGDMQLAVSGTAARLAASRASESQLARLRGLVGQLAAARTAGERRRADGRFHIEIAAAAQSARLTRQEIDLQSEIGELLWIPFGEAVAHTDAVEQHRSILAAVEEGDGDLARERGEAHVESGVTRLIEFHLQLAARPGTERPDTERRGTDDG</sequence>
<proteinExistence type="predicted"/>
<dbReference type="SMART" id="SM00895">
    <property type="entry name" value="FCD"/>
    <property type="match status" value="1"/>
</dbReference>
<evidence type="ECO:0000313" key="7">
    <source>
        <dbReference type="Proteomes" id="UP001500016"/>
    </source>
</evidence>
<dbReference type="InterPro" id="IPR008920">
    <property type="entry name" value="TF_FadR/GntR_C"/>
</dbReference>
<dbReference type="PANTHER" id="PTHR43537">
    <property type="entry name" value="TRANSCRIPTIONAL REGULATOR, GNTR FAMILY"/>
    <property type="match status" value="1"/>
</dbReference>
<keyword evidence="1" id="KW-0805">Transcription regulation</keyword>
<comment type="caution">
    <text evidence="6">The sequence shown here is derived from an EMBL/GenBank/DDBJ whole genome shotgun (WGS) entry which is preliminary data.</text>
</comment>
<dbReference type="InterPro" id="IPR036388">
    <property type="entry name" value="WH-like_DNA-bd_sf"/>
</dbReference>
<dbReference type="PANTHER" id="PTHR43537:SF24">
    <property type="entry name" value="GLUCONATE OPERON TRANSCRIPTIONAL REPRESSOR"/>
    <property type="match status" value="1"/>
</dbReference>
<gene>
    <name evidence="6" type="ORF">GCM10009801_79300</name>
</gene>
<dbReference type="PROSITE" id="PS50949">
    <property type="entry name" value="HTH_GNTR"/>
    <property type="match status" value="1"/>
</dbReference>
<dbReference type="Gene3D" id="1.20.120.530">
    <property type="entry name" value="GntR ligand-binding domain-like"/>
    <property type="match status" value="1"/>
</dbReference>
<dbReference type="SUPFAM" id="SSF46785">
    <property type="entry name" value="Winged helix' DNA-binding domain"/>
    <property type="match status" value="1"/>
</dbReference>
<dbReference type="InterPro" id="IPR011711">
    <property type="entry name" value="GntR_C"/>
</dbReference>
<keyword evidence="2" id="KW-0238">DNA-binding</keyword>
<protein>
    <submittedName>
        <fullName evidence="6">FCD domain-containing protein</fullName>
    </submittedName>
</protein>
<dbReference type="InterPro" id="IPR036390">
    <property type="entry name" value="WH_DNA-bd_sf"/>
</dbReference>
<dbReference type="Pfam" id="PF00392">
    <property type="entry name" value="GntR"/>
    <property type="match status" value="1"/>
</dbReference>
<evidence type="ECO:0000256" key="3">
    <source>
        <dbReference type="ARBA" id="ARBA00023163"/>
    </source>
</evidence>
<keyword evidence="7" id="KW-1185">Reference proteome</keyword>
<dbReference type="Gene3D" id="1.10.10.10">
    <property type="entry name" value="Winged helix-like DNA-binding domain superfamily/Winged helix DNA-binding domain"/>
    <property type="match status" value="1"/>
</dbReference>
<evidence type="ECO:0000256" key="1">
    <source>
        <dbReference type="ARBA" id="ARBA00023015"/>
    </source>
</evidence>
<dbReference type="SUPFAM" id="SSF48008">
    <property type="entry name" value="GntR ligand-binding domain-like"/>
    <property type="match status" value="1"/>
</dbReference>
<keyword evidence="3" id="KW-0804">Transcription</keyword>
<dbReference type="EMBL" id="BAAAPE010000029">
    <property type="protein sequence ID" value="GAA2103975.1"/>
    <property type="molecule type" value="Genomic_DNA"/>
</dbReference>
<dbReference type="Proteomes" id="UP001500016">
    <property type="component" value="Unassembled WGS sequence"/>
</dbReference>
<evidence type="ECO:0000256" key="4">
    <source>
        <dbReference type="SAM" id="MobiDB-lite"/>
    </source>
</evidence>
<evidence type="ECO:0000313" key="6">
    <source>
        <dbReference type="EMBL" id="GAA2103975.1"/>
    </source>
</evidence>
<dbReference type="InterPro" id="IPR000524">
    <property type="entry name" value="Tscrpt_reg_HTH_GntR"/>
</dbReference>
<feature type="region of interest" description="Disordered" evidence="4">
    <location>
        <begin position="1"/>
        <end position="20"/>
    </location>
</feature>